<dbReference type="InterPro" id="IPR029057">
    <property type="entry name" value="PRTase-like"/>
</dbReference>
<comment type="subunit">
    <text evidence="5">Homodimer.</text>
</comment>
<dbReference type="GO" id="GO:0032265">
    <property type="term" value="P:XMP salvage"/>
    <property type="evidence" value="ECO:0007669"/>
    <property type="project" value="UniProtKB-UniRule"/>
</dbReference>
<dbReference type="GO" id="GO:0046110">
    <property type="term" value="P:xanthine metabolic process"/>
    <property type="evidence" value="ECO:0007669"/>
    <property type="project" value="UniProtKB-UniRule"/>
</dbReference>
<dbReference type="GO" id="GO:0006166">
    <property type="term" value="P:purine ribonucleoside salvage"/>
    <property type="evidence" value="ECO:0007669"/>
    <property type="project" value="UniProtKB-KW"/>
</dbReference>
<comment type="catalytic activity">
    <reaction evidence="5">
        <text>XMP + diphosphate = xanthine + 5-phospho-alpha-D-ribose 1-diphosphate</text>
        <dbReference type="Rhea" id="RHEA:10800"/>
        <dbReference type="ChEBI" id="CHEBI:17712"/>
        <dbReference type="ChEBI" id="CHEBI:33019"/>
        <dbReference type="ChEBI" id="CHEBI:57464"/>
        <dbReference type="ChEBI" id="CHEBI:58017"/>
        <dbReference type="EC" id="2.4.2.22"/>
    </reaction>
</comment>
<dbReference type="Proteomes" id="UP000198666">
    <property type="component" value="Unassembled WGS sequence"/>
</dbReference>
<protein>
    <recommendedName>
        <fullName evidence="5 6">Xanthine phosphoribosyltransferase</fullName>
        <shortName evidence="5">XPRTase</shortName>
        <ecNumber evidence="5 6">2.4.2.22</ecNumber>
    </recommendedName>
</protein>
<dbReference type="EMBL" id="FMZB01000006">
    <property type="protein sequence ID" value="SDD08282.1"/>
    <property type="molecule type" value="Genomic_DNA"/>
</dbReference>
<dbReference type="GO" id="GO:0000310">
    <property type="term" value="F:xanthine phosphoribosyltransferase activity"/>
    <property type="evidence" value="ECO:0007669"/>
    <property type="project" value="UniProtKB-UniRule"/>
</dbReference>
<comment type="subcellular location">
    <subcellularLocation>
        <location evidence="5">Cytoplasm</location>
    </subcellularLocation>
</comment>
<comment type="similarity">
    <text evidence="5">Belongs to the purine/pyrimidine phosphoribosyltransferase family. Xpt subfamily.</text>
</comment>
<dbReference type="NCBIfam" id="TIGR01744">
    <property type="entry name" value="XPRTase"/>
    <property type="match status" value="1"/>
</dbReference>
<evidence type="ECO:0000313" key="8">
    <source>
        <dbReference type="EMBL" id="SDD08282.1"/>
    </source>
</evidence>
<reference evidence="9" key="1">
    <citation type="submission" date="2016-10" db="EMBL/GenBank/DDBJ databases">
        <authorList>
            <person name="Varghese N."/>
            <person name="Submissions S."/>
        </authorList>
    </citation>
    <scope>NUCLEOTIDE SEQUENCE [LARGE SCALE GENOMIC DNA]</scope>
    <source>
        <strain evidence="9">DSM 21620</strain>
    </source>
</reference>
<dbReference type="Pfam" id="PF00156">
    <property type="entry name" value="Pribosyltran"/>
    <property type="match status" value="1"/>
</dbReference>
<dbReference type="InterPro" id="IPR010079">
    <property type="entry name" value="Xanthine_PRibTrfase"/>
</dbReference>
<dbReference type="AlphaFoldDB" id="A0A1G6RUG9"/>
<dbReference type="UniPathway" id="UPA00602">
    <property type="reaction ID" value="UER00658"/>
</dbReference>
<dbReference type="OrthoDB" id="9790678at2"/>
<dbReference type="InterPro" id="IPR000836">
    <property type="entry name" value="PRTase_dom"/>
</dbReference>
<comment type="function">
    <text evidence="5">Converts the preformed base xanthine, a product of nucleic acid breakdown, to xanthosine 5'-monophosphate (XMP), so it can be reused for RNA or DNA synthesis.</text>
</comment>
<accession>A0A1G6RUG9</accession>
<keyword evidence="9" id="KW-1185">Reference proteome</keyword>
<dbReference type="PANTHER" id="PTHR43864:SF1">
    <property type="entry name" value="XANTHINE PHOSPHORIBOSYLTRANSFERASE"/>
    <property type="match status" value="1"/>
</dbReference>
<organism evidence="8 9">
    <name type="scientific">Terribacillus halophilus</name>
    <dbReference type="NCBI Taxonomy" id="361279"/>
    <lineage>
        <taxon>Bacteria</taxon>
        <taxon>Bacillati</taxon>
        <taxon>Bacillota</taxon>
        <taxon>Bacilli</taxon>
        <taxon>Bacillales</taxon>
        <taxon>Bacillaceae</taxon>
        <taxon>Terribacillus</taxon>
    </lineage>
</organism>
<dbReference type="PANTHER" id="PTHR43864">
    <property type="entry name" value="HYPOXANTHINE/GUANINE PHOSPHORIBOSYLTRANSFERASE"/>
    <property type="match status" value="1"/>
</dbReference>
<proteinExistence type="inferred from homology"/>
<keyword evidence="4 5" id="KW-0660">Purine salvage</keyword>
<evidence type="ECO:0000256" key="4">
    <source>
        <dbReference type="ARBA" id="ARBA00022726"/>
    </source>
</evidence>
<dbReference type="RefSeq" id="WP_093727565.1">
    <property type="nucleotide sequence ID" value="NZ_FMZB01000006.1"/>
</dbReference>
<feature type="binding site" evidence="5">
    <location>
        <position position="156"/>
    </location>
    <ligand>
        <name>xanthine</name>
        <dbReference type="ChEBI" id="CHEBI:17712"/>
    </ligand>
</feature>
<comment type="pathway">
    <text evidence="5">Purine metabolism; XMP biosynthesis via salvage pathway; XMP from xanthine: step 1/1.</text>
</comment>
<gene>
    <name evidence="5" type="primary">xpt</name>
    <name evidence="8" type="ORF">SAMN05421663_106203</name>
</gene>
<dbReference type="NCBIfam" id="NF006671">
    <property type="entry name" value="PRK09219.1"/>
    <property type="match status" value="1"/>
</dbReference>
<evidence type="ECO:0000256" key="5">
    <source>
        <dbReference type="HAMAP-Rule" id="MF_01184"/>
    </source>
</evidence>
<dbReference type="GO" id="GO:0005737">
    <property type="term" value="C:cytoplasm"/>
    <property type="evidence" value="ECO:0007669"/>
    <property type="project" value="UniProtKB-SubCell"/>
</dbReference>
<sequence length="191" mass="21049">MELLEKAIQERGTIIGDTIVKVDSFLNHELDTSLLYEIGKEFQQQFRHKRVTKIVTIEAGGIAPALMAGLAFNVPVVYAKKQKSLTMKGDVYCESVYSFTKQVYSDVTISKDRLSSEDHVLIVDDFLANGEAAAGLISILKQAGAEVAGIGIVIEKSFQNGRKRLEELGMEVVSLARIARIGEARIEFLKS</sequence>
<dbReference type="HAMAP" id="MF_01184">
    <property type="entry name" value="XPRTase"/>
    <property type="match status" value="1"/>
</dbReference>
<keyword evidence="3 5" id="KW-0808">Transferase</keyword>
<evidence type="ECO:0000259" key="7">
    <source>
        <dbReference type="Pfam" id="PF00156"/>
    </source>
</evidence>
<dbReference type="EC" id="2.4.2.22" evidence="5 6"/>
<dbReference type="CDD" id="cd06223">
    <property type="entry name" value="PRTases_typeI"/>
    <property type="match status" value="1"/>
</dbReference>
<keyword evidence="1 5" id="KW-0963">Cytoplasm</keyword>
<feature type="binding site" evidence="5">
    <location>
        <begin position="128"/>
        <end position="132"/>
    </location>
    <ligand>
        <name>5-phospho-alpha-D-ribose 1-diphosphate</name>
        <dbReference type="ChEBI" id="CHEBI:58017"/>
    </ligand>
</feature>
<evidence type="ECO:0000256" key="6">
    <source>
        <dbReference type="NCBIfam" id="TIGR01744"/>
    </source>
</evidence>
<dbReference type="InterPro" id="IPR050118">
    <property type="entry name" value="Pur/Pyrimidine_PRTase"/>
</dbReference>
<keyword evidence="2 5" id="KW-0328">Glycosyltransferase</keyword>
<evidence type="ECO:0000313" key="9">
    <source>
        <dbReference type="Proteomes" id="UP000198666"/>
    </source>
</evidence>
<dbReference type="Gene3D" id="3.40.50.2020">
    <property type="match status" value="1"/>
</dbReference>
<evidence type="ECO:0000256" key="1">
    <source>
        <dbReference type="ARBA" id="ARBA00022490"/>
    </source>
</evidence>
<comment type="caution">
    <text evidence="5">Lacks conserved residue(s) required for the propagation of feature annotation.</text>
</comment>
<dbReference type="SUPFAM" id="SSF53271">
    <property type="entry name" value="PRTase-like"/>
    <property type="match status" value="1"/>
</dbReference>
<evidence type="ECO:0000256" key="2">
    <source>
        <dbReference type="ARBA" id="ARBA00022676"/>
    </source>
</evidence>
<evidence type="ECO:0000256" key="3">
    <source>
        <dbReference type="ARBA" id="ARBA00022679"/>
    </source>
</evidence>
<dbReference type="STRING" id="361279.SAMN05421663_106203"/>
<feature type="binding site" evidence="5">
    <location>
        <position position="27"/>
    </location>
    <ligand>
        <name>xanthine</name>
        <dbReference type="ChEBI" id="CHEBI:17712"/>
    </ligand>
</feature>
<name>A0A1G6RUG9_9BACI</name>
<feature type="domain" description="Phosphoribosyltransferase" evidence="7">
    <location>
        <begin position="43"/>
        <end position="159"/>
    </location>
</feature>